<name>A0A430B4G5_9ENTE</name>
<gene>
    <name evidence="4" type="ORF">CBF29_02070</name>
</gene>
<evidence type="ECO:0000256" key="2">
    <source>
        <dbReference type="ARBA" id="ARBA00023315"/>
    </source>
</evidence>
<sequence>MTIKQLVIREALPEDAPMILSFLEIVTAETSNLLLTPDDVLNISLCDEKKRLKKSLKSPNDLFLVAIKDKEVVGTANLQSFSRTRIQHRGTLGMAVLKKHWGKGIGHQLLNEIIRYARSNHLEMLELEVRADNLLAIQLYKKSGFKEYGLCKNYMQVDGQYYDGILMSLNLKN</sequence>
<dbReference type="InterPro" id="IPR016181">
    <property type="entry name" value="Acyl_CoA_acyltransferase"/>
</dbReference>
<dbReference type="Gene3D" id="3.40.630.30">
    <property type="match status" value="1"/>
</dbReference>
<evidence type="ECO:0000259" key="3">
    <source>
        <dbReference type="PROSITE" id="PS51186"/>
    </source>
</evidence>
<proteinExistence type="predicted"/>
<dbReference type="Pfam" id="PF00583">
    <property type="entry name" value="Acetyltransf_1"/>
    <property type="match status" value="1"/>
</dbReference>
<dbReference type="OrthoDB" id="948250at2"/>
<dbReference type="EMBL" id="NGKA01000002">
    <property type="protein sequence ID" value="RSU15141.1"/>
    <property type="molecule type" value="Genomic_DNA"/>
</dbReference>
<keyword evidence="2" id="KW-0012">Acyltransferase</keyword>
<dbReference type="InterPro" id="IPR050832">
    <property type="entry name" value="Bact_Acetyltransf"/>
</dbReference>
<dbReference type="RefSeq" id="WP_126806769.1">
    <property type="nucleotide sequence ID" value="NZ_NGKA01000002.1"/>
</dbReference>
<evidence type="ECO:0000313" key="4">
    <source>
        <dbReference type="EMBL" id="RSU15141.1"/>
    </source>
</evidence>
<dbReference type="PANTHER" id="PTHR43877:SF2">
    <property type="entry name" value="AMINOALKYLPHOSPHONATE N-ACETYLTRANSFERASE-RELATED"/>
    <property type="match status" value="1"/>
</dbReference>
<dbReference type="InterPro" id="IPR000182">
    <property type="entry name" value="GNAT_dom"/>
</dbReference>
<evidence type="ECO:0000256" key="1">
    <source>
        <dbReference type="ARBA" id="ARBA00022679"/>
    </source>
</evidence>
<reference evidence="4 5" key="1">
    <citation type="submission" date="2017-05" db="EMBL/GenBank/DDBJ databases">
        <title>Vagococcus spp. assemblies.</title>
        <authorList>
            <person name="Gulvik C.A."/>
        </authorList>
    </citation>
    <scope>NUCLEOTIDE SEQUENCE [LARGE SCALE GENOMIC DNA]</scope>
    <source>
        <strain evidence="4 5">CCUG 51432</strain>
    </source>
</reference>
<dbReference type="CDD" id="cd04301">
    <property type="entry name" value="NAT_SF"/>
    <property type="match status" value="1"/>
</dbReference>
<feature type="domain" description="N-acetyltransferase" evidence="3">
    <location>
        <begin position="6"/>
        <end position="172"/>
    </location>
</feature>
<comment type="caution">
    <text evidence="4">The sequence shown here is derived from an EMBL/GenBank/DDBJ whole genome shotgun (WGS) entry which is preliminary data.</text>
</comment>
<dbReference type="PANTHER" id="PTHR43877">
    <property type="entry name" value="AMINOALKYLPHOSPHONATE N-ACETYLTRANSFERASE-RELATED-RELATED"/>
    <property type="match status" value="1"/>
</dbReference>
<evidence type="ECO:0000313" key="5">
    <source>
        <dbReference type="Proteomes" id="UP000287605"/>
    </source>
</evidence>
<dbReference type="AlphaFoldDB" id="A0A430B4G5"/>
<dbReference type="PROSITE" id="PS51186">
    <property type="entry name" value="GNAT"/>
    <property type="match status" value="1"/>
</dbReference>
<accession>A0A430B4G5</accession>
<dbReference type="Proteomes" id="UP000287605">
    <property type="component" value="Unassembled WGS sequence"/>
</dbReference>
<organism evidence="4 5">
    <name type="scientific">Vagococcus elongatus</name>
    <dbReference type="NCBI Taxonomy" id="180344"/>
    <lineage>
        <taxon>Bacteria</taxon>
        <taxon>Bacillati</taxon>
        <taxon>Bacillota</taxon>
        <taxon>Bacilli</taxon>
        <taxon>Lactobacillales</taxon>
        <taxon>Enterococcaceae</taxon>
        <taxon>Vagococcus</taxon>
    </lineage>
</organism>
<dbReference type="GO" id="GO:0016747">
    <property type="term" value="F:acyltransferase activity, transferring groups other than amino-acyl groups"/>
    <property type="evidence" value="ECO:0007669"/>
    <property type="project" value="InterPro"/>
</dbReference>
<keyword evidence="5" id="KW-1185">Reference proteome</keyword>
<dbReference type="SUPFAM" id="SSF55729">
    <property type="entry name" value="Acyl-CoA N-acyltransferases (Nat)"/>
    <property type="match status" value="1"/>
</dbReference>
<keyword evidence="1 4" id="KW-0808">Transferase</keyword>
<protein>
    <submittedName>
        <fullName evidence="4">GNAT family N-acetyltransferase</fullName>
    </submittedName>
</protein>